<name>A0AAU8B5V1_9CAUD</name>
<evidence type="ECO:0000259" key="1">
    <source>
        <dbReference type="Pfam" id="PF19789"/>
    </source>
</evidence>
<dbReference type="EMBL" id="PP511792">
    <property type="protein sequence ID" value="XCD07619.1"/>
    <property type="molecule type" value="Genomic_DNA"/>
</dbReference>
<sequence length="220" mass="23533">MIYNDPMLYRRNNRLLTLGECEEGSIIKLKENGVLVDFYVAKQDYESGLNGSGRVLVVRKDCYDTRAWSSSGVSAYASSSIDSWLNSTYKNLLDADIQAAMGTTKIYYTPGNGNISVTTLSRAVFLLSVTELGKTAAYANTEGTALSIASTLQIAYLNGSAVVQWTRSPRTNGTASACCLNSGGDLNGYMCGITNGSRPAFTLPKTAQINADTGELVKAA</sequence>
<reference evidence="2" key="1">
    <citation type="submission" date="2024-03" db="EMBL/GenBank/DDBJ databases">
        <title>Diverse circular DNA viruses in blood, oral, and fecal samples of captive lemurs.</title>
        <authorList>
            <person name="Paietta E.N."/>
            <person name="Kraberger S."/>
            <person name="Lund M.C."/>
            <person name="Custer J.M."/>
            <person name="Vargas K.M."/>
            <person name="Ehmke E.E."/>
            <person name="Yoder A.D."/>
            <person name="Varsani A."/>
        </authorList>
    </citation>
    <scope>NUCLEOTIDE SEQUENCE</scope>
    <source>
        <strain evidence="2">Duke_28FS_2</strain>
    </source>
</reference>
<dbReference type="Pfam" id="PF19789">
    <property type="entry name" value="DUF6273"/>
    <property type="match status" value="1"/>
</dbReference>
<accession>A0AAU8B5V1</accession>
<dbReference type="InterPro" id="IPR046240">
    <property type="entry name" value="DUF6273"/>
</dbReference>
<feature type="domain" description="DUF6273" evidence="1">
    <location>
        <begin position="53"/>
        <end position="204"/>
    </location>
</feature>
<organism evidence="2">
    <name type="scientific">Dulem virus 33</name>
    <dbReference type="NCBI Taxonomy" id="3145751"/>
    <lineage>
        <taxon>Viruses</taxon>
        <taxon>Duplodnaviria</taxon>
        <taxon>Heunggongvirae</taxon>
        <taxon>Uroviricota</taxon>
        <taxon>Caudoviricetes</taxon>
    </lineage>
</organism>
<evidence type="ECO:0000313" key="2">
    <source>
        <dbReference type="EMBL" id="XCD07619.1"/>
    </source>
</evidence>
<proteinExistence type="predicted"/>
<protein>
    <recommendedName>
        <fullName evidence="1">DUF6273 domain-containing protein</fullName>
    </recommendedName>
</protein>